<dbReference type="Pfam" id="PF12146">
    <property type="entry name" value="Hydrolase_4"/>
    <property type="match status" value="1"/>
</dbReference>
<reference evidence="2" key="1">
    <citation type="submission" date="2021-01" db="EMBL/GenBank/DDBJ databases">
        <authorList>
            <person name="Corre E."/>
            <person name="Pelletier E."/>
            <person name="Niang G."/>
            <person name="Scheremetjew M."/>
            <person name="Finn R."/>
            <person name="Kale V."/>
            <person name="Holt S."/>
            <person name="Cochrane G."/>
            <person name="Meng A."/>
            <person name="Brown T."/>
            <person name="Cohen L."/>
        </authorList>
    </citation>
    <scope>NUCLEOTIDE SEQUENCE</scope>
    <source>
        <strain evidence="2">GSBS06</strain>
    </source>
</reference>
<dbReference type="EMBL" id="HBIN01012703">
    <property type="protein sequence ID" value="CAE0439359.1"/>
    <property type="molecule type" value="Transcribed_RNA"/>
</dbReference>
<dbReference type="SUPFAM" id="SSF53474">
    <property type="entry name" value="alpha/beta-Hydrolases"/>
    <property type="match status" value="1"/>
</dbReference>
<dbReference type="InterPro" id="IPR022742">
    <property type="entry name" value="Hydrolase_4"/>
</dbReference>
<protein>
    <recommendedName>
        <fullName evidence="1">Serine aminopeptidase S33 domain-containing protein</fullName>
    </recommendedName>
</protein>
<dbReference type="PANTHER" id="PTHR43798">
    <property type="entry name" value="MONOACYLGLYCEROL LIPASE"/>
    <property type="match status" value="1"/>
</dbReference>
<dbReference type="InterPro" id="IPR050266">
    <property type="entry name" value="AB_hydrolase_sf"/>
</dbReference>
<evidence type="ECO:0000259" key="1">
    <source>
        <dbReference type="Pfam" id="PF12146"/>
    </source>
</evidence>
<feature type="domain" description="Serine aminopeptidase S33" evidence="1">
    <location>
        <begin position="30"/>
        <end position="241"/>
    </location>
</feature>
<organism evidence="2">
    <name type="scientific">Aplanochytrium stocchinoi</name>
    <dbReference type="NCBI Taxonomy" id="215587"/>
    <lineage>
        <taxon>Eukaryota</taxon>
        <taxon>Sar</taxon>
        <taxon>Stramenopiles</taxon>
        <taxon>Bigyra</taxon>
        <taxon>Labyrinthulomycetes</taxon>
        <taxon>Thraustochytrida</taxon>
        <taxon>Thraustochytriidae</taxon>
        <taxon>Aplanochytrium</taxon>
    </lineage>
</organism>
<dbReference type="Gene3D" id="3.40.50.1820">
    <property type="entry name" value="alpha/beta hydrolase"/>
    <property type="match status" value="1"/>
</dbReference>
<dbReference type="InterPro" id="IPR029058">
    <property type="entry name" value="AB_hydrolase_fold"/>
</dbReference>
<gene>
    <name evidence="2" type="ORF">ASTO00021_LOCUS9568</name>
</gene>
<sequence length="281" mass="31149">MPYATTSDGVRLYYEDIKPMVNNDLQMPSLFLVHGFALSSNMWDPQVEALSKSFRVIRYDMRGHGKSASPASANSYSKLCQVNDMKTVLDTCQVSTAVFIGHSMGACDVMLFYFTNASFKSMVAGLIIFSGGPGFAKESSRAKWNQAQNKTADIYETKGLQVLKGNPKNSGHTNITGLVNSARQALTHRKEDPMFALLLQDGTAHIVKNLETIKVPTLVLVGEEDAKQIHRSGDMMHAKIKGSQLYKIPFAGHEANIDNPEAFNQVVIHFCEKLQHNRSKF</sequence>
<dbReference type="AlphaFoldDB" id="A0A7S3PI25"/>
<accession>A0A7S3PI25</accession>
<proteinExistence type="predicted"/>
<name>A0A7S3PI25_9STRA</name>
<evidence type="ECO:0000313" key="2">
    <source>
        <dbReference type="EMBL" id="CAE0439359.1"/>
    </source>
</evidence>